<evidence type="ECO:0000259" key="10">
    <source>
        <dbReference type="Pfam" id="PF13090"/>
    </source>
</evidence>
<name>A0A2Z6E5I7_9GAMM</name>
<keyword evidence="4 6" id="KW-0418">Kinase</keyword>
<feature type="domain" description="Polyphosphate kinase middle" evidence="8">
    <location>
        <begin position="150"/>
        <end position="328"/>
    </location>
</feature>
<dbReference type="NCBIfam" id="TIGR03705">
    <property type="entry name" value="poly_P_kin"/>
    <property type="match status" value="1"/>
</dbReference>
<feature type="binding site" evidence="6">
    <location>
        <position position="433"/>
    </location>
    <ligand>
        <name>Mg(2+)</name>
        <dbReference type="ChEBI" id="CHEBI:18420"/>
    </ligand>
</feature>
<dbReference type="Pfam" id="PF13089">
    <property type="entry name" value="PP_kinase_N"/>
    <property type="match status" value="1"/>
</dbReference>
<keyword evidence="2 6" id="KW-0808">Transferase</keyword>
<keyword evidence="1 6" id="KW-0597">Phosphoprotein</keyword>
<keyword evidence="3 6" id="KW-0547">Nucleotide-binding</keyword>
<dbReference type="GO" id="GO:0006799">
    <property type="term" value="P:polyphosphate biosynthetic process"/>
    <property type="evidence" value="ECO:0007669"/>
    <property type="project" value="UniProtKB-UniRule"/>
</dbReference>
<dbReference type="CDD" id="cd09168">
    <property type="entry name" value="PLDc_PaPPK1_C2_like"/>
    <property type="match status" value="1"/>
</dbReference>
<dbReference type="Pfam" id="PF02503">
    <property type="entry name" value="PP_kinase"/>
    <property type="match status" value="1"/>
</dbReference>
<dbReference type="InterPro" id="IPR025198">
    <property type="entry name" value="PPK_N_dom"/>
</dbReference>
<feature type="binding site" evidence="6">
    <location>
        <position position="403"/>
    </location>
    <ligand>
        <name>Mg(2+)</name>
        <dbReference type="ChEBI" id="CHEBI:18420"/>
    </ligand>
</feature>
<keyword evidence="5 6" id="KW-0067">ATP-binding</keyword>
<evidence type="ECO:0000259" key="11">
    <source>
        <dbReference type="Pfam" id="PF17941"/>
    </source>
</evidence>
<evidence type="ECO:0000256" key="6">
    <source>
        <dbReference type="HAMAP-Rule" id="MF_00347"/>
    </source>
</evidence>
<comment type="PTM">
    <text evidence="6 7">An intermediate of this reaction is the autophosphorylated ppk in which a phosphate is covalently linked to a histidine residue through a N-P bond.</text>
</comment>
<dbReference type="SUPFAM" id="SSF143724">
    <property type="entry name" value="PHP14-like"/>
    <property type="match status" value="1"/>
</dbReference>
<dbReference type="Gene3D" id="3.30.1840.10">
    <property type="entry name" value="Polyphosphate kinase middle domain"/>
    <property type="match status" value="1"/>
</dbReference>
<feature type="domain" description="Polyphosphate kinase C-terminal" evidence="10">
    <location>
        <begin position="531"/>
        <end position="703"/>
    </location>
</feature>
<evidence type="ECO:0000256" key="1">
    <source>
        <dbReference type="ARBA" id="ARBA00022553"/>
    </source>
</evidence>
<dbReference type="PIRSF" id="PIRSF015589">
    <property type="entry name" value="PP_kinase"/>
    <property type="match status" value="1"/>
</dbReference>
<feature type="binding site" evidence="6">
    <location>
        <position position="496"/>
    </location>
    <ligand>
        <name>ATP</name>
        <dbReference type="ChEBI" id="CHEBI:30616"/>
    </ligand>
</feature>
<dbReference type="Proteomes" id="UP000270530">
    <property type="component" value="Chromosome"/>
</dbReference>
<dbReference type="PANTHER" id="PTHR30218">
    <property type="entry name" value="POLYPHOSPHATE KINASE"/>
    <property type="match status" value="1"/>
</dbReference>
<dbReference type="GO" id="GO:0046872">
    <property type="term" value="F:metal ion binding"/>
    <property type="evidence" value="ECO:0007669"/>
    <property type="project" value="UniProtKB-KW"/>
</dbReference>
<proteinExistence type="inferred from homology"/>
<dbReference type="InterPro" id="IPR041108">
    <property type="entry name" value="PP_kinase_C_1"/>
</dbReference>
<feature type="binding site" evidence="6">
    <location>
        <position position="592"/>
    </location>
    <ligand>
        <name>ATP</name>
        <dbReference type="ChEBI" id="CHEBI:30616"/>
    </ligand>
</feature>
<dbReference type="KEGG" id="rbd:ALSL_1354"/>
<keyword evidence="6" id="KW-0479">Metal-binding</keyword>
<evidence type="ECO:0000256" key="4">
    <source>
        <dbReference type="ARBA" id="ARBA00022777"/>
    </source>
</evidence>
<dbReference type="SUPFAM" id="SSF56024">
    <property type="entry name" value="Phospholipase D/nuclease"/>
    <property type="match status" value="2"/>
</dbReference>
<evidence type="ECO:0000313" key="13">
    <source>
        <dbReference type="Proteomes" id="UP000270530"/>
    </source>
</evidence>
<comment type="function">
    <text evidence="6 7">Catalyzes the reversible transfer of the terminal phosphate of ATP to form a long-chain polyphosphate (polyP).</text>
</comment>
<dbReference type="NCBIfam" id="NF003921">
    <property type="entry name" value="PRK05443.2-2"/>
    <property type="match status" value="1"/>
</dbReference>
<feature type="binding site" evidence="6">
    <location>
        <position position="73"/>
    </location>
    <ligand>
        <name>ATP</name>
        <dbReference type="ChEBI" id="CHEBI:30616"/>
    </ligand>
</feature>
<feature type="binding site" evidence="6">
    <location>
        <position position="620"/>
    </location>
    <ligand>
        <name>ATP</name>
        <dbReference type="ChEBI" id="CHEBI:30616"/>
    </ligand>
</feature>
<dbReference type="Pfam" id="PF13090">
    <property type="entry name" value="PP_kinase_C"/>
    <property type="match status" value="1"/>
</dbReference>
<evidence type="ECO:0000313" key="12">
    <source>
        <dbReference type="EMBL" id="BBD80011.1"/>
    </source>
</evidence>
<evidence type="ECO:0000256" key="5">
    <source>
        <dbReference type="ARBA" id="ARBA00022840"/>
    </source>
</evidence>
<dbReference type="EC" id="2.7.4.1" evidence="6 7"/>
<dbReference type="AlphaFoldDB" id="A0A2Z6E5I7"/>
<feature type="domain" description="Polyphosphate kinase C-terminal" evidence="11">
    <location>
        <begin position="360"/>
        <end position="522"/>
    </location>
</feature>
<dbReference type="PANTHER" id="PTHR30218:SF0">
    <property type="entry name" value="POLYPHOSPHATE KINASE"/>
    <property type="match status" value="1"/>
</dbReference>
<evidence type="ECO:0000259" key="8">
    <source>
        <dbReference type="Pfam" id="PF02503"/>
    </source>
</evidence>
<dbReference type="HAMAP" id="MF_00347">
    <property type="entry name" value="Polyphosphate_kinase"/>
    <property type="match status" value="1"/>
</dbReference>
<dbReference type="EMBL" id="AP018560">
    <property type="protein sequence ID" value="BBD80011.1"/>
    <property type="molecule type" value="Genomic_DNA"/>
</dbReference>
<keyword evidence="6" id="KW-0460">Magnesium</keyword>
<reference evidence="13" key="1">
    <citation type="submission" date="2018-04" db="EMBL/GenBank/DDBJ databases">
        <authorList>
            <person name="Watanabe M."/>
            <person name="Kojima H."/>
        </authorList>
    </citation>
    <scope>NUCLEOTIDE SEQUENCE [LARGE SCALE GENOMIC DNA]</scope>
    <source>
        <strain evidence="13">Dysh456</strain>
    </source>
</reference>
<evidence type="ECO:0000259" key="9">
    <source>
        <dbReference type="Pfam" id="PF13089"/>
    </source>
</evidence>
<dbReference type="GO" id="GO:0008976">
    <property type="term" value="F:polyphosphate kinase activity"/>
    <property type="evidence" value="ECO:0007669"/>
    <property type="project" value="UniProtKB-UniRule"/>
</dbReference>
<dbReference type="NCBIfam" id="NF003917">
    <property type="entry name" value="PRK05443.1-1"/>
    <property type="match status" value="1"/>
</dbReference>
<dbReference type="Pfam" id="PF17941">
    <property type="entry name" value="PP_kinase_C_1"/>
    <property type="match status" value="1"/>
</dbReference>
<dbReference type="SUPFAM" id="SSF140356">
    <property type="entry name" value="PPK N-terminal domain-like"/>
    <property type="match status" value="1"/>
</dbReference>
<organism evidence="12 13">
    <name type="scientific">Aerosticca soli</name>
    <dbReference type="NCBI Taxonomy" id="2010829"/>
    <lineage>
        <taxon>Bacteria</taxon>
        <taxon>Pseudomonadati</taxon>
        <taxon>Pseudomonadota</taxon>
        <taxon>Gammaproteobacteria</taxon>
        <taxon>Lysobacterales</taxon>
        <taxon>Rhodanobacteraceae</taxon>
        <taxon>Aerosticca</taxon>
    </lineage>
</organism>
<dbReference type="InterPro" id="IPR036830">
    <property type="entry name" value="PP_kinase_middle_dom_sf"/>
</dbReference>
<dbReference type="NCBIfam" id="NF003918">
    <property type="entry name" value="PRK05443.1-2"/>
    <property type="match status" value="1"/>
</dbReference>
<feature type="domain" description="Polyphosphate kinase N-terminal" evidence="9">
    <location>
        <begin position="35"/>
        <end position="140"/>
    </location>
</feature>
<comment type="similarity">
    <text evidence="6 7">Belongs to the polyphosphate kinase 1 (PPK1) family.</text>
</comment>
<dbReference type="GO" id="GO:0005524">
    <property type="term" value="F:ATP binding"/>
    <property type="evidence" value="ECO:0007669"/>
    <property type="project" value="UniProtKB-KW"/>
</dbReference>
<dbReference type="InterPro" id="IPR024953">
    <property type="entry name" value="PP_kinase_middle"/>
</dbReference>
<dbReference type="GO" id="GO:0009358">
    <property type="term" value="C:polyphosphate kinase complex"/>
    <property type="evidence" value="ECO:0007669"/>
    <property type="project" value="InterPro"/>
</dbReference>
<dbReference type="InterPro" id="IPR003414">
    <property type="entry name" value="PP_kinase"/>
</dbReference>
<accession>A0A2Z6E5I7</accession>
<evidence type="ECO:0000256" key="2">
    <source>
        <dbReference type="ARBA" id="ARBA00022679"/>
    </source>
</evidence>
<feature type="active site" description="Phosphohistidine intermediate" evidence="6">
    <location>
        <position position="463"/>
    </location>
</feature>
<protein>
    <recommendedName>
        <fullName evidence="6 7">Polyphosphate kinase</fullName>
        <ecNumber evidence="6 7">2.7.4.1</ecNumber>
    </recommendedName>
    <alternativeName>
        <fullName evidence="6">ATP-polyphosphate phosphotransferase</fullName>
    </alternativeName>
    <alternativeName>
        <fullName evidence="6">Polyphosphoric acid kinase</fullName>
    </alternativeName>
</protein>
<dbReference type="InterPro" id="IPR025200">
    <property type="entry name" value="PPK_C_dom2"/>
</dbReference>
<dbReference type="Gene3D" id="1.20.58.310">
    <property type="entry name" value="Polyphosphate kinase N-terminal domain"/>
    <property type="match status" value="1"/>
</dbReference>
<keyword evidence="13" id="KW-1185">Reference proteome</keyword>
<comment type="catalytic activity">
    <reaction evidence="6 7">
        <text>[phosphate](n) + ATP = [phosphate](n+1) + ADP</text>
        <dbReference type="Rhea" id="RHEA:19573"/>
        <dbReference type="Rhea" id="RHEA-COMP:9859"/>
        <dbReference type="Rhea" id="RHEA-COMP:14280"/>
        <dbReference type="ChEBI" id="CHEBI:16838"/>
        <dbReference type="ChEBI" id="CHEBI:30616"/>
        <dbReference type="ChEBI" id="CHEBI:456216"/>
        <dbReference type="EC" id="2.7.4.1"/>
    </reaction>
</comment>
<dbReference type="InterPro" id="IPR036832">
    <property type="entry name" value="PPK_N_dom_sf"/>
</dbReference>
<sequence>MPARQRGMSPPRPSARIARMKHRTTTPDLTAPELYLNRELAALEFHGRVLAMARDPAVPLLERLRYLAITAGNLDEYFEVRVAMLKHHHAFGSAAPGPDGIPSGELLTRIRARVLELVNDLYALWQRELRPQLAAQGIRFLTREQWSPRQRRWLRGYFEHEVLPVLSPLGLDPAHPFPRILNKTLNVVVVLKGRDAFGHEGHTALVRAPRSLPRIVRIPAMVDGGGDDFVFLGELLQAFADAMFPGFKVGGAYPFRVTRNSELMIEEAEVENLARALSEELIGRGYARPVRLEVAADCPQAIVRMLADNFGLEDADVYRCDGPVNILRVGQVYEQLDRPELKFPRFVPRQPPALVNGRDLFETIARHDVLLHHPYESFAAVVELLRQASVDPEVLAIKQTLYRAGEDSPLVEPLIAAARAGKDVTVVVELRARFDEEANIRLATRLQEAGVQVVYGVVGYKTHAKMMLIVRREGATLRRYAHLSTGNYHSINSRTYTDIGLMTAQPQITEDLHKVFQQLSGLGQVIRLERLLHSPFTLYPGVLARIEREAEHARAGRPARIIAKLNALDEPHVVQALYRASQAGVEIDLIVRGACILRPGLPGVSERIRVRSIVGRFLEHSRVYFFLNDGASEIFCSSADWMERNLKRRIEVAFPILDPALAGRVFDETLANSLADNTQAWLLGSDGRYVRATPGEAPPYSAQQALLDRLCG</sequence>
<gene>
    <name evidence="6" type="primary">ppk</name>
    <name evidence="12" type="ORF">ALSL_1354</name>
</gene>
<evidence type="ECO:0000256" key="3">
    <source>
        <dbReference type="ARBA" id="ARBA00022741"/>
    </source>
</evidence>
<dbReference type="Gene3D" id="3.30.870.10">
    <property type="entry name" value="Endonuclease Chain A"/>
    <property type="match status" value="2"/>
</dbReference>
<comment type="cofactor">
    <cofactor evidence="6">
        <name>Mg(2+)</name>
        <dbReference type="ChEBI" id="CHEBI:18420"/>
    </cofactor>
</comment>
<reference evidence="13" key="2">
    <citation type="submission" date="2018-06" db="EMBL/GenBank/DDBJ databases">
        <title>Genome sequence of Rhodanobacteraceae bacterium strain Dysh456.</title>
        <authorList>
            <person name="Fukui M."/>
        </authorList>
    </citation>
    <scope>NUCLEOTIDE SEQUENCE [LARGE SCALE GENOMIC DNA]</scope>
    <source>
        <strain evidence="13">Dysh456</strain>
    </source>
</reference>
<evidence type="ECO:0000256" key="7">
    <source>
        <dbReference type="RuleBase" id="RU003800"/>
    </source>
</evidence>